<feature type="compositionally biased region" description="Basic and acidic residues" evidence="4">
    <location>
        <begin position="28"/>
        <end position="40"/>
    </location>
</feature>
<evidence type="ECO:0000256" key="3">
    <source>
        <dbReference type="ARBA" id="ARBA00022833"/>
    </source>
</evidence>
<gene>
    <name evidence="6" type="ORF">GMARGA_LOCUS1077</name>
</gene>
<comment type="caution">
    <text evidence="6">The sequence shown here is derived from an EMBL/GenBank/DDBJ whole genome shotgun (WGS) entry which is preliminary data.</text>
</comment>
<name>A0ABM8VYB8_GIGMA</name>
<evidence type="ECO:0000256" key="1">
    <source>
        <dbReference type="ARBA" id="ARBA00022723"/>
    </source>
</evidence>
<evidence type="ECO:0000256" key="4">
    <source>
        <dbReference type="SAM" id="MobiDB-lite"/>
    </source>
</evidence>
<dbReference type="Pfam" id="PF13695">
    <property type="entry name" value="Zn_ribbon_3CxxC"/>
    <property type="match status" value="1"/>
</dbReference>
<dbReference type="InterPro" id="IPR027377">
    <property type="entry name" value="ZAR1/RTP1-5-like_Znf-3CxxC"/>
</dbReference>
<feature type="compositionally biased region" description="Polar residues" evidence="4">
    <location>
        <begin position="16"/>
        <end position="27"/>
    </location>
</feature>
<evidence type="ECO:0000313" key="7">
    <source>
        <dbReference type="Proteomes" id="UP000789901"/>
    </source>
</evidence>
<keyword evidence="2" id="KW-0863">Zinc-finger</keyword>
<proteinExistence type="predicted"/>
<dbReference type="Proteomes" id="UP000789901">
    <property type="component" value="Unassembled WGS sequence"/>
</dbReference>
<protein>
    <submittedName>
        <fullName evidence="6">30362_t:CDS:1</fullName>
    </submittedName>
</protein>
<feature type="region of interest" description="Disordered" evidence="4">
    <location>
        <begin position="1"/>
        <end position="45"/>
    </location>
</feature>
<keyword evidence="1" id="KW-0479">Metal-binding</keyword>
<evidence type="ECO:0000256" key="2">
    <source>
        <dbReference type="ARBA" id="ARBA00022771"/>
    </source>
</evidence>
<evidence type="ECO:0000313" key="6">
    <source>
        <dbReference type="EMBL" id="CAG8477607.1"/>
    </source>
</evidence>
<reference evidence="6 7" key="1">
    <citation type="submission" date="2021-06" db="EMBL/GenBank/DDBJ databases">
        <authorList>
            <person name="Kallberg Y."/>
            <person name="Tangrot J."/>
            <person name="Rosling A."/>
        </authorList>
    </citation>
    <scope>NUCLEOTIDE SEQUENCE [LARGE SCALE GENOMIC DNA]</scope>
    <source>
        <strain evidence="6 7">120-4 pot B 10/14</strain>
    </source>
</reference>
<feature type="domain" description="3CxxC-type" evidence="5">
    <location>
        <begin position="310"/>
        <end position="361"/>
    </location>
</feature>
<organism evidence="6 7">
    <name type="scientific">Gigaspora margarita</name>
    <dbReference type="NCBI Taxonomy" id="4874"/>
    <lineage>
        <taxon>Eukaryota</taxon>
        <taxon>Fungi</taxon>
        <taxon>Fungi incertae sedis</taxon>
        <taxon>Mucoromycota</taxon>
        <taxon>Glomeromycotina</taxon>
        <taxon>Glomeromycetes</taxon>
        <taxon>Diversisporales</taxon>
        <taxon>Gigasporaceae</taxon>
        <taxon>Gigaspora</taxon>
    </lineage>
</organism>
<accession>A0ABM8VYB8</accession>
<evidence type="ECO:0000259" key="5">
    <source>
        <dbReference type="Pfam" id="PF13695"/>
    </source>
</evidence>
<keyword evidence="7" id="KW-1185">Reference proteome</keyword>
<sequence>MGQAKSTTDNSEHNIAKTSSFHAQQLESDIRKNPTHDYTKKNMPSENIRHVKLSWEKEMTAALPEFPNNMHAILNAKSEKNMTSGSKNFQSPQLTSMGIEDFHSLPYKKKKTPIFTEHEAFPSLSQTQNNVAFGKKENTVPFTQSFASVAQSGKATSLTSKNASLLESNKVLTSLHKENNLFRDHNKNKKQGEKLSYIIENLINHNKYRVYGYWECTICKEKYENPMSYIQGHHDMKPYRLEFYNQKLLHDCLKGAPRDVYDRFKKPCKSCSRNLSITSFRMYSESQSINLDEIPINEVICHLQWNKYYRVFGRWKCSNCGKPWRSAYTWISLQKFIVLDQKLKFDEYCMQKCKNCEEKECDNKGIIIFYKPLDKGDGSVHKKRLCAKCLSGEECVQSGDYLGNKK</sequence>
<dbReference type="EMBL" id="CAJVQB010000246">
    <property type="protein sequence ID" value="CAG8477607.1"/>
    <property type="molecule type" value="Genomic_DNA"/>
</dbReference>
<keyword evidence="3" id="KW-0862">Zinc</keyword>